<reference evidence="1" key="1">
    <citation type="submission" date="2023-07" db="EMBL/GenBank/DDBJ databases">
        <title>Sorghum-associated microbial communities from plants grown in Nebraska, USA.</title>
        <authorList>
            <person name="Schachtman D."/>
        </authorList>
    </citation>
    <scope>NUCLEOTIDE SEQUENCE</scope>
    <source>
        <strain evidence="1">2697</strain>
    </source>
</reference>
<organism evidence="1 2">
    <name type="scientific">Pedobacter africanus</name>
    <dbReference type="NCBI Taxonomy" id="151894"/>
    <lineage>
        <taxon>Bacteria</taxon>
        <taxon>Pseudomonadati</taxon>
        <taxon>Bacteroidota</taxon>
        <taxon>Sphingobacteriia</taxon>
        <taxon>Sphingobacteriales</taxon>
        <taxon>Sphingobacteriaceae</taxon>
        <taxon>Pedobacter</taxon>
    </lineage>
</organism>
<accession>A0ACC6L544</accession>
<comment type="caution">
    <text evidence="1">The sequence shown here is derived from an EMBL/GenBank/DDBJ whole genome shotgun (WGS) entry which is preliminary data.</text>
</comment>
<gene>
    <name evidence="1" type="ORF">J2X78_005074</name>
</gene>
<protein>
    <submittedName>
        <fullName evidence="1">Uncharacterized protein</fullName>
    </submittedName>
</protein>
<evidence type="ECO:0000313" key="2">
    <source>
        <dbReference type="Proteomes" id="UP001246858"/>
    </source>
</evidence>
<name>A0ACC6L544_9SPHI</name>
<sequence>MKIELYPNFDEVFTDETLKGIFYPLCSLTLDKYPNKVFHFISSNGLWIDENFETENSTFSYTLFDVVENKYKFNGNIKLYKGSKQAKKIFSKLQSDFELNGKNYLETKTQTDDYIEKQKQNLDIKTDDEFDADYYIKTFYEFSINKLNLELTNEFGAFRGIIDGWSDGDKISPIVYDETTDELKGTLNYYDKPKIENIDDFEVIGKIVGYEFFTDGNDTILFFNNSDKMLCINSYS</sequence>
<keyword evidence="2" id="KW-1185">Reference proteome</keyword>
<evidence type="ECO:0000313" key="1">
    <source>
        <dbReference type="EMBL" id="MDR6786479.1"/>
    </source>
</evidence>
<dbReference type="EMBL" id="JAVDTF010000007">
    <property type="protein sequence ID" value="MDR6786479.1"/>
    <property type="molecule type" value="Genomic_DNA"/>
</dbReference>
<proteinExistence type="predicted"/>
<dbReference type="Proteomes" id="UP001246858">
    <property type="component" value="Unassembled WGS sequence"/>
</dbReference>